<accession>A0AAV3RFL2</accession>
<evidence type="ECO:0000256" key="1">
    <source>
        <dbReference type="SAM" id="MobiDB-lite"/>
    </source>
</evidence>
<keyword evidence="3" id="KW-1185">Reference proteome</keyword>
<name>A0AAV3RFL2_LITER</name>
<comment type="caution">
    <text evidence="2">The sequence shown here is derived from an EMBL/GenBank/DDBJ whole genome shotgun (WGS) entry which is preliminary data.</text>
</comment>
<dbReference type="PANTHER" id="PTHR11439">
    <property type="entry name" value="GAG-POL-RELATED RETROTRANSPOSON"/>
    <property type="match status" value="1"/>
</dbReference>
<organism evidence="2 3">
    <name type="scientific">Lithospermum erythrorhizon</name>
    <name type="common">Purple gromwell</name>
    <name type="synonym">Lithospermum officinale var. erythrorhizon</name>
    <dbReference type="NCBI Taxonomy" id="34254"/>
    <lineage>
        <taxon>Eukaryota</taxon>
        <taxon>Viridiplantae</taxon>
        <taxon>Streptophyta</taxon>
        <taxon>Embryophyta</taxon>
        <taxon>Tracheophyta</taxon>
        <taxon>Spermatophyta</taxon>
        <taxon>Magnoliopsida</taxon>
        <taxon>eudicotyledons</taxon>
        <taxon>Gunneridae</taxon>
        <taxon>Pentapetalae</taxon>
        <taxon>asterids</taxon>
        <taxon>lamiids</taxon>
        <taxon>Boraginales</taxon>
        <taxon>Boraginaceae</taxon>
        <taxon>Boraginoideae</taxon>
        <taxon>Lithospermeae</taxon>
        <taxon>Lithospermum</taxon>
    </lineage>
</organism>
<dbReference type="AlphaFoldDB" id="A0AAV3RFL2"/>
<evidence type="ECO:0000313" key="2">
    <source>
        <dbReference type="EMBL" id="GAA0173976.1"/>
    </source>
</evidence>
<dbReference type="Proteomes" id="UP001454036">
    <property type="component" value="Unassembled WGS sequence"/>
</dbReference>
<gene>
    <name evidence="2" type="ORF">LIER_27465</name>
</gene>
<reference evidence="2 3" key="1">
    <citation type="submission" date="2024-01" db="EMBL/GenBank/DDBJ databases">
        <title>The complete chloroplast genome sequence of Lithospermum erythrorhizon: insights into the phylogenetic relationship among Boraginaceae species and the maternal lineages of purple gromwells.</title>
        <authorList>
            <person name="Okada T."/>
            <person name="Watanabe K."/>
        </authorList>
    </citation>
    <scope>NUCLEOTIDE SEQUENCE [LARGE SCALE GENOMIC DNA]</scope>
</reference>
<feature type="compositionally biased region" description="Basic and acidic residues" evidence="1">
    <location>
        <begin position="198"/>
        <end position="220"/>
    </location>
</feature>
<evidence type="ECO:0000313" key="3">
    <source>
        <dbReference type="Proteomes" id="UP001454036"/>
    </source>
</evidence>
<dbReference type="EMBL" id="BAABME010008852">
    <property type="protein sequence ID" value="GAA0173976.1"/>
    <property type="molecule type" value="Genomic_DNA"/>
</dbReference>
<evidence type="ECO:0008006" key="4">
    <source>
        <dbReference type="Google" id="ProtNLM"/>
    </source>
</evidence>
<dbReference type="PANTHER" id="PTHR11439:SF463">
    <property type="entry name" value="REVERSE TRANSCRIPTASE TY1_COPIA-TYPE DOMAIN-CONTAINING PROTEIN"/>
    <property type="match status" value="1"/>
</dbReference>
<protein>
    <recommendedName>
        <fullName evidence="4">Mitochondrial protein</fullName>
    </recommendedName>
</protein>
<sequence length="250" mass="28200">MAQYKRKVVAHYNKKVRGGQFLVGDLVLSARQVSAHGKPGKLESPREGPYLVRRIVVQVSSYSISSHTESHSPSGSPLSNPSEYRQLVGAFQYLCITRLDITYLVNQASQYAPTSLHMTAVKRILRYLSNTKSHGAILHASPLSVNLRFNSNFIIHPSNCKRTCQRRDARVCFGVSNDPSPSRVTIMNIRGRRHVIHGTRDRATREDNTSSHSNREDQQPKLDLASFGEALFTSVILLKDYNVHLHLFDY</sequence>
<proteinExistence type="predicted"/>
<feature type="region of interest" description="Disordered" evidence="1">
    <location>
        <begin position="195"/>
        <end position="220"/>
    </location>
</feature>